<evidence type="ECO:0000313" key="2">
    <source>
        <dbReference type="EMBL" id="XCN99614.1"/>
    </source>
</evidence>
<name>A0AAU8MIM4_9TOMB</name>
<evidence type="ECO:0000256" key="1">
    <source>
        <dbReference type="SAM" id="MobiDB-lite"/>
    </source>
</evidence>
<feature type="compositionally biased region" description="Basic residues" evidence="1">
    <location>
        <begin position="1"/>
        <end position="20"/>
    </location>
</feature>
<dbReference type="EMBL" id="PP996018">
    <property type="protein sequence ID" value="XCN99614.1"/>
    <property type="molecule type" value="Genomic_RNA"/>
</dbReference>
<proteinExistence type="predicted"/>
<protein>
    <submittedName>
        <fullName evidence="2">Movement protein</fullName>
    </submittedName>
</protein>
<organism evidence="2">
    <name type="scientific">Switchgrass umbra-like virus 2</name>
    <dbReference type="NCBI Taxonomy" id="3233124"/>
    <lineage>
        <taxon>Viruses</taxon>
        <taxon>Riboviria</taxon>
        <taxon>Orthornavirae</taxon>
        <taxon>Kitrinoviricota</taxon>
        <taxon>Tolucaviricetes</taxon>
        <taxon>Tolivirales</taxon>
        <taxon>Tombusviridae</taxon>
    </lineage>
</organism>
<feature type="region of interest" description="Disordered" evidence="1">
    <location>
        <begin position="201"/>
        <end position="231"/>
    </location>
</feature>
<accession>A0AAU8MIM4</accession>
<reference evidence="2" key="1">
    <citation type="submission" date="2024-07" db="EMBL/GenBank/DDBJ databases">
        <title>Metagenomic identification of novel viruses for potential beneficial use in switchgrass (Panicum virgatum L.), a developing bioenergy feedstock.</title>
        <authorList>
            <person name="Maclot F."/>
            <person name="Cole E."/>
            <person name="Ryskamp M."/>
            <person name="Nakasato K."/>
            <person name="Malmstrom C.M."/>
        </authorList>
    </citation>
    <scope>NUCLEOTIDE SEQUENCE</scope>
    <source>
        <strain evidence="2">MI-02A</strain>
    </source>
</reference>
<sequence>MARARRTRRSRRRRRRRRRGGGGSLPVMGMALRPPNMDIITATGYITGHLPSVSPVIATYSYMWECPMTKTFGTFTSMTSGCSHWRVSRIVLHALPVTTSAATYIGVTNADSVETVESGEMSTFLTHAADWVDVRRSALGQALKYERVFRNLPWIPVSQTDNHNCLALVAGWQDANGTKARAYMYGYVTIQMFGTAVSSKQPKSLTKRDTEEETPPAPSPKERPDVPGAPGVKYAGYYNDGRPGMALWWVREDDANHSIPVWATLSPTYYDHDREEWFKVMTSWTDVEIRPDVPFDTLSPYENQELSDHFPYTKRKPHPLLHHMWTARHPR</sequence>
<feature type="region of interest" description="Disordered" evidence="1">
    <location>
        <begin position="1"/>
        <end position="28"/>
    </location>
</feature>